<protein>
    <submittedName>
        <fullName evidence="2">Uncharacterized protein</fullName>
    </submittedName>
</protein>
<evidence type="ECO:0000256" key="1">
    <source>
        <dbReference type="SAM" id="MobiDB-lite"/>
    </source>
</evidence>
<evidence type="ECO:0000313" key="2">
    <source>
        <dbReference type="EMBL" id="KAF7091810.1"/>
    </source>
</evidence>
<feature type="non-terminal residue" evidence="2">
    <location>
        <position position="25"/>
    </location>
</feature>
<reference evidence="2" key="1">
    <citation type="journal article" date="2017" name="Gigascience">
        <title>The first near-complete assembly of the hexaploid bread wheat genome, Triticum aestivum.</title>
        <authorList>
            <person name="Zimin A.V."/>
            <person name="Puiu D."/>
            <person name="Hall R."/>
            <person name="Kingan S."/>
            <person name="Clavijo B.J."/>
            <person name="Salzberg S.L."/>
        </authorList>
    </citation>
    <scope>NUCLEOTIDE SEQUENCE</scope>
    <source>
        <tissue evidence="2">Leaf</tissue>
    </source>
</reference>
<dbReference type="EMBL" id="CM022228">
    <property type="protein sequence ID" value="KAF7091810.1"/>
    <property type="molecule type" value="Genomic_DNA"/>
</dbReference>
<accession>A0A9R1MWC8</accession>
<dbReference type="Proteomes" id="UP000815260">
    <property type="component" value="Chromosome 6D"/>
</dbReference>
<gene>
    <name evidence="2" type="ORF">CFC21_094364</name>
</gene>
<comment type="caution">
    <text evidence="2">The sequence shown here is derived from an EMBL/GenBank/DDBJ whole genome shotgun (WGS) entry which is preliminary data.</text>
</comment>
<feature type="non-terminal residue" evidence="2">
    <location>
        <position position="1"/>
    </location>
</feature>
<sequence>PKSPSGIESALRKAEDVAGSMLAKG</sequence>
<proteinExistence type="predicted"/>
<dbReference type="AlphaFoldDB" id="A0A9R1MWC8"/>
<name>A0A9R1MWC8_WHEAT</name>
<organism evidence="2">
    <name type="scientific">Triticum aestivum</name>
    <name type="common">Wheat</name>
    <dbReference type="NCBI Taxonomy" id="4565"/>
    <lineage>
        <taxon>Eukaryota</taxon>
        <taxon>Viridiplantae</taxon>
        <taxon>Streptophyta</taxon>
        <taxon>Embryophyta</taxon>
        <taxon>Tracheophyta</taxon>
        <taxon>Spermatophyta</taxon>
        <taxon>Magnoliopsida</taxon>
        <taxon>Liliopsida</taxon>
        <taxon>Poales</taxon>
        <taxon>Poaceae</taxon>
        <taxon>BOP clade</taxon>
        <taxon>Pooideae</taxon>
        <taxon>Triticodae</taxon>
        <taxon>Triticeae</taxon>
        <taxon>Triticinae</taxon>
        <taxon>Triticum</taxon>
    </lineage>
</organism>
<feature type="region of interest" description="Disordered" evidence="1">
    <location>
        <begin position="1"/>
        <end position="25"/>
    </location>
</feature>
<reference evidence="2" key="2">
    <citation type="submission" date="2020-03" db="EMBL/GenBank/DDBJ databases">
        <title>The second near-complete assembly of the hexaploid bread wheat (Triticum aestivum) genome.</title>
        <authorList>
            <person name="Zimin A.V."/>
            <person name="Puiu D."/>
            <person name="Shumante A."/>
            <person name="Alonge M."/>
            <person name="Salzberg S.L."/>
        </authorList>
    </citation>
    <scope>NUCLEOTIDE SEQUENCE</scope>
    <source>
        <tissue evidence="2">Leaf</tissue>
    </source>
</reference>